<protein>
    <submittedName>
        <fullName evidence="2">Uncharacterized protein</fullName>
    </submittedName>
</protein>
<dbReference type="Proteomes" id="UP000027987">
    <property type="component" value="Chromosome"/>
</dbReference>
<dbReference type="HOGENOM" id="CLU_2218910_0_0_6"/>
<dbReference type="RefSeq" id="WP_019464132.1">
    <property type="nucleotide sequence ID" value="NZ_ALOY01000109.1"/>
</dbReference>
<feature type="transmembrane region" description="Helical" evidence="1">
    <location>
        <begin position="41"/>
        <end position="64"/>
    </location>
</feature>
<evidence type="ECO:0000313" key="3">
    <source>
        <dbReference type="Proteomes" id="UP000027987"/>
    </source>
</evidence>
<feature type="transmembrane region" description="Helical" evidence="1">
    <location>
        <begin position="70"/>
        <end position="87"/>
    </location>
</feature>
<dbReference type="EMBL" id="CP008884">
    <property type="protein sequence ID" value="AIF47561.1"/>
    <property type="molecule type" value="Genomic_DNA"/>
</dbReference>
<evidence type="ECO:0000256" key="1">
    <source>
        <dbReference type="SAM" id="Phobius"/>
    </source>
</evidence>
<keyword evidence="3" id="KW-1185">Reference proteome</keyword>
<proteinExistence type="predicted"/>
<keyword evidence="1" id="KW-0472">Membrane</keyword>
<keyword evidence="1" id="KW-0812">Transmembrane</keyword>
<keyword evidence="1" id="KW-1133">Transmembrane helix</keyword>
<reference evidence="2 3" key="1">
    <citation type="submission" date="2014-07" db="EMBL/GenBank/DDBJ databases">
        <title>Complete Genome Sequence of Dyella japonica Strain A8 Isolated from Malaysian Tropical Soil.</title>
        <authorList>
            <person name="Hui R.K.H."/>
            <person name="Chen J.-W."/>
            <person name="Chan K.-G."/>
            <person name="Leung F.C.C."/>
        </authorList>
    </citation>
    <scope>NUCLEOTIDE SEQUENCE [LARGE SCALE GENOMIC DNA]</scope>
    <source>
        <strain evidence="2 3">A8</strain>
    </source>
</reference>
<dbReference type="PATRIC" id="fig|1217721.7.peg.2047"/>
<name>A0A075JZP9_9GAMM</name>
<dbReference type="STRING" id="1217721.HY57_09895"/>
<dbReference type="AlphaFoldDB" id="A0A075JZP9"/>
<gene>
    <name evidence="2" type="ORF">HY57_09895</name>
</gene>
<organism evidence="2 3">
    <name type="scientific">Dyella japonica A8</name>
    <dbReference type="NCBI Taxonomy" id="1217721"/>
    <lineage>
        <taxon>Bacteria</taxon>
        <taxon>Pseudomonadati</taxon>
        <taxon>Pseudomonadota</taxon>
        <taxon>Gammaproteobacteria</taxon>
        <taxon>Lysobacterales</taxon>
        <taxon>Rhodanobacteraceae</taxon>
        <taxon>Dyella</taxon>
    </lineage>
</organism>
<dbReference type="OrthoDB" id="5958637at2"/>
<evidence type="ECO:0000313" key="2">
    <source>
        <dbReference type="EMBL" id="AIF47561.1"/>
    </source>
</evidence>
<sequence length="106" mass="11894">MDQASCLRDLYDARGTPISLLYDARTDNAGMKTHTHHSRSIGWRTAGIILSALLFVLALAELMLRPGNDAAIWRGLALSSLYLVMCLSQRRLFAPARTHGNRRARW</sequence>
<dbReference type="KEGG" id="dja:HY57_09895"/>
<accession>A0A075JZP9</accession>